<keyword evidence="3" id="KW-0809">Transit peptide</keyword>
<evidence type="ECO:0000256" key="3">
    <source>
        <dbReference type="ARBA" id="ARBA00022946"/>
    </source>
</evidence>
<evidence type="ECO:0000256" key="2">
    <source>
        <dbReference type="ARBA" id="ARBA00022723"/>
    </source>
</evidence>
<gene>
    <name evidence="8" type="primary">METTL17</name>
</gene>
<comment type="subcellular location">
    <subcellularLocation>
        <location evidence="1">Mitochondrion</location>
    </subcellularLocation>
</comment>
<accession>T2M5A5</accession>
<dbReference type="OrthoDB" id="421327at2759"/>
<reference evidence="8" key="1">
    <citation type="journal article" date="2013" name="Genome Biol. Evol.">
        <title>Punctuated emergences of genetic and phenotypic innovations in eumetazoan, bilaterian, euteleostome, and hominidae ancestors.</title>
        <authorList>
            <person name="Wenger Y."/>
            <person name="Galliot B."/>
        </authorList>
    </citation>
    <scope>NUCLEOTIDE SEQUENCE</scope>
    <source>
        <tissue evidence="8">Whole animals</tissue>
    </source>
</reference>
<dbReference type="InterPro" id="IPR015324">
    <property type="entry name" value="Ribosomal_Rsm22-like"/>
</dbReference>
<evidence type="ECO:0000256" key="4">
    <source>
        <dbReference type="ARBA" id="ARBA00023004"/>
    </source>
</evidence>
<proteinExistence type="evidence at transcript level"/>
<keyword evidence="8" id="KW-0489">Methyltransferase</keyword>
<keyword evidence="6" id="KW-0496">Mitochondrion</keyword>
<dbReference type="GO" id="GO:0008168">
    <property type="term" value="F:methyltransferase activity"/>
    <property type="evidence" value="ECO:0007669"/>
    <property type="project" value="UniProtKB-KW"/>
</dbReference>
<organism evidence="8">
    <name type="scientific">Hydra vulgaris</name>
    <name type="common">Hydra</name>
    <name type="synonym">Hydra attenuata</name>
    <dbReference type="NCBI Taxonomy" id="6087"/>
    <lineage>
        <taxon>Eukaryota</taxon>
        <taxon>Metazoa</taxon>
        <taxon>Cnidaria</taxon>
        <taxon>Hydrozoa</taxon>
        <taxon>Hydroidolina</taxon>
        <taxon>Anthoathecata</taxon>
        <taxon>Aplanulata</taxon>
        <taxon>Hydridae</taxon>
        <taxon>Hydra</taxon>
    </lineage>
</organism>
<dbReference type="GO" id="GO:0006412">
    <property type="term" value="P:translation"/>
    <property type="evidence" value="ECO:0007669"/>
    <property type="project" value="InterPro"/>
</dbReference>
<dbReference type="PANTHER" id="PTHR13184">
    <property type="entry name" value="37S RIBOSOMAL PROTEIN S22"/>
    <property type="match status" value="1"/>
</dbReference>
<name>T2M5A5_HYDVU</name>
<evidence type="ECO:0000313" key="8">
    <source>
        <dbReference type="EMBL" id="CDG67319.1"/>
    </source>
</evidence>
<dbReference type="GO" id="GO:0003735">
    <property type="term" value="F:structural constituent of ribosome"/>
    <property type="evidence" value="ECO:0007669"/>
    <property type="project" value="TreeGrafter"/>
</dbReference>
<dbReference type="InterPro" id="IPR052571">
    <property type="entry name" value="Mt_RNA_Methyltransferase"/>
</dbReference>
<dbReference type="SUPFAM" id="SSF53335">
    <property type="entry name" value="S-adenosyl-L-methionine-dependent methyltransferases"/>
    <property type="match status" value="1"/>
</dbReference>
<dbReference type="GO" id="GO:0005763">
    <property type="term" value="C:mitochondrial small ribosomal subunit"/>
    <property type="evidence" value="ECO:0007669"/>
    <property type="project" value="TreeGrafter"/>
</dbReference>
<keyword evidence="2" id="KW-0479">Metal-binding</keyword>
<evidence type="ECO:0000256" key="6">
    <source>
        <dbReference type="ARBA" id="ARBA00023128"/>
    </source>
</evidence>
<dbReference type="GO" id="GO:0032259">
    <property type="term" value="P:methylation"/>
    <property type="evidence" value="ECO:0007669"/>
    <property type="project" value="UniProtKB-KW"/>
</dbReference>
<keyword evidence="5" id="KW-0411">Iron-sulfur</keyword>
<feature type="non-terminal residue" evidence="8">
    <location>
        <position position="1"/>
    </location>
</feature>
<dbReference type="InterPro" id="IPR029063">
    <property type="entry name" value="SAM-dependent_MTases_sf"/>
</dbReference>
<dbReference type="GO" id="GO:0051536">
    <property type="term" value="F:iron-sulfur cluster binding"/>
    <property type="evidence" value="ECO:0007669"/>
    <property type="project" value="UniProtKB-KW"/>
</dbReference>
<keyword evidence="8" id="KW-0808">Transferase</keyword>
<dbReference type="EMBL" id="HAAD01001087">
    <property type="protein sequence ID" value="CDG67319.1"/>
    <property type="molecule type" value="mRNA"/>
</dbReference>
<sequence length="534" mass="61639">RKKYIAILKDMNAITKKTNSFNCLIFRLYSTLHPDIVESKQQTKLGYIKHEDGTESKDMLEGQLHVGIVNLPEQLNESLEVYYKNHPSKRIREDGLRLSRYLLNRGRPTNSTWSKYKSNLQGSDKKHSDDEFSLKDAANEGLIHPDIASDIFQEGENTSNNEEKHRIIKKPHKAQYSVIRYGGRETSAYIASQLPSVYGATYRALHEIKKRVPEYKPKTLLDFGSGSGMTVWTANQLWGNEIKEYQCVDASEKMIEAAEFLLRGSDDLNHPLKIPNVFFKRFLPLSNKVLYDVVVSSYSLTEMPFRKQRLQAIKSLWKKTNDFLVLVEPGNNDGFEAVLLARQFLTEGKSSLNDMDTSSTKEFAYNGIFNEFDIHLNDDFEDGHIFAPCPHEMVCARAYVETRDHPCNFTQKVELSFSQKYTELKQYGYYNNSFSYVILRKGKEAKNSNVEDRIWTRILKPIKPKDKHIICELCSSNGNIEKHILTKKKDPFIYKAARHRLKQGDMMPLDEAKRPMNIRKPIKPCITPVITDNL</sequence>
<dbReference type="PANTHER" id="PTHR13184:SF5">
    <property type="entry name" value="METHYLTRANSFERASE-LIKE PROTEIN 17, MITOCHONDRIAL"/>
    <property type="match status" value="1"/>
</dbReference>
<protein>
    <submittedName>
        <fullName evidence="8">Methyltransferase-like protein 17,mitochondrial</fullName>
    </submittedName>
</protein>
<evidence type="ECO:0000256" key="1">
    <source>
        <dbReference type="ARBA" id="ARBA00004173"/>
    </source>
</evidence>
<dbReference type="Gene3D" id="3.40.50.150">
    <property type="entry name" value="Vaccinia Virus protein VP39"/>
    <property type="match status" value="1"/>
</dbReference>
<comment type="function">
    <text evidence="7">Mitochondrial ribosome (mitoribosome) assembly factor. Binds at the interface of the head and body domains of the mitochondrial small ribosomal subunit (mt-SSU), occluding the mRNA channel and preventing compaction of the head domain towards the body. Probable inactive methyltransferase: retains the characteristic folding and ability to bind S-adenosyl-L-methionine, but it probably lost its methyltransferase activity.</text>
</comment>
<dbReference type="Pfam" id="PF09243">
    <property type="entry name" value="Rsm22"/>
    <property type="match status" value="2"/>
</dbReference>
<evidence type="ECO:0000256" key="5">
    <source>
        <dbReference type="ARBA" id="ARBA00023014"/>
    </source>
</evidence>
<evidence type="ECO:0000256" key="7">
    <source>
        <dbReference type="ARBA" id="ARBA00045681"/>
    </source>
</evidence>
<dbReference type="AlphaFoldDB" id="T2M5A5"/>
<dbReference type="GO" id="GO:0046872">
    <property type="term" value="F:metal ion binding"/>
    <property type="evidence" value="ECO:0007669"/>
    <property type="project" value="UniProtKB-KW"/>
</dbReference>
<keyword evidence="4" id="KW-0408">Iron</keyword>